<proteinExistence type="predicted"/>
<sequence>MSVSKVVRLEDVDRDIQGVVSRQNRNTFSSYEDRKEQAITEPHTSALQLVTSTAGKALSQTNGKGPNSVQDVDEAVLAESEAAETADMVYPLPDNWPKIPQLFRRRSCELTKVTSPCISKAISHLELLQIVIDDWTKEREEEVVSRMSQRQGSSRKELRLGGKEDSIFAASSRASRATEVSQELSVLGVGFIDESERGDGLRIPYLGAEEVVDEVITLMARLENDRQETVNALEREKERVITLGNKIDDISLQKLRDLPKAVELEHEACTVDLNELNWHVAYNKRNETRLTNRTGVAEVLNKRLKEDIAFVQNHIPLVDEKLDLEQEAMQKIRDAQKNTDHELNSTKVRKEKTEAKAAEAKNKAETERSHIKYELDQARGALNAISDELAEAKRTYNTYIYQINDIQQQLKDNEQELVVLDVKVENAKAAEEIQATKVREMQSKKSELEFEKQNLEIENANLADSFKLKKSVYEGKTTQYQNTIVRMLKEAKNASNVRKELEMDVQDLTDKIKECEQQKVKDEKNITRITREKIKLQQQMSVMMEDFNKTYNVNQTIREQLHFEQHKAFKTEESLKATAESFRKQAMDETHTKTILEARIKADSTEFDKARIDIREKRTKAQKVADEVTQAVSVVKTKVEKLRKTKEEKNIMKADLTEQIRETKKQQDESEKRFNERIAQIQPNYDHHKDDLLKHVKRLDYIQWKSDVMNNQIGDMNKAQGMMDRLLNSAQNSIIELESEKNEITIQLQTVKRLEEDVRKQYDDLLQRIKTNESNHKQFMEDRNKVKQALEEKKKKDLQTNKDLASRYRTLQNEHMNFKDNLLNNFEEKVKLENDIKDCRQLHALQRKMHCAMLEYLKLRGVYNKSELNRMEEESSTNAVRISELQSEMDSALESITNFLQNQMGGENVRLVAMQSLRKKEAKAQKAAGLMTSLPQQTSHSPLPAAVQA</sequence>
<organism evidence="3 4">
    <name type="scientific">Sinanodonta woodiana</name>
    <name type="common">Chinese pond mussel</name>
    <name type="synonym">Anodonta woodiana</name>
    <dbReference type="NCBI Taxonomy" id="1069815"/>
    <lineage>
        <taxon>Eukaryota</taxon>
        <taxon>Metazoa</taxon>
        <taxon>Spiralia</taxon>
        <taxon>Lophotrochozoa</taxon>
        <taxon>Mollusca</taxon>
        <taxon>Bivalvia</taxon>
        <taxon>Autobranchia</taxon>
        <taxon>Heteroconchia</taxon>
        <taxon>Palaeoheterodonta</taxon>
        <taxon>Unionida</taxon>
        <taxon>Unionoidea</taxon>
        <taxon>Unionidae</taxon>
        <taxon>Unioninae</taxon>
        <taxon>Sinanodonta</taxon>
    </lineage>
</organism>
<comment type="caution">
    <text evidence="3">The sequence shown here is derived from an EMBL/GenBank/DDBJ whole genome shotgun (WGS) entry which is preliminary data.</text>
</comment>
<dbReference type="InterPro" id="IPR038826">
    <property type="entry name" value="CCDC178"/>
</dbReference>
<keyword evidence="1" id="KW-0175">Coiled coil</keyword>
<accession>A0ABD3W3V2</accession>
<dbReference type="PANTHER" id="PTHR35088:SF1">
    <property type="entry name" value="COILED-COIL DOMAIN-CONTAINING PROTEIN 178"/>
    <property type="match status" value="1"/>
</dbReference>
<evidence type="ECO:0008006" key="5">
    <source>
        <dbReference type="Google" id="ProtNLM"/>
    </source>
</evidence>
<dbReference type="PANTHER" id="PTHR35088">
    <property type="entry name" value="COILED-COIL DOMAIN-CONTAINING PROTEIN 178"/>
    <property type="match status" value="1"/>
</dbReference>
<reference evidence="3 4" key="1">
    <citation type="submission" date="2024-11" db="EMBL/GenBank/DDBJ databases">
        <title>Chromosome-level genome assembly of the freshwater bivalve Anodonta woodiana.</title>
        <authorList>
            <person name="Chen X."/>
        </authorList>
    </citation>
    <scope>NUCLEOTIDE SEQUENCE [LARGE SCALE GENOMIC DNA]</scope>
    <source>
        <strain evidence="3">MN2024</strain>
        <tissue evidence="3">Gills</tissue>
    </source>
</reference>
<dbReference type="Proteomes" id="UP001634394">
    <property type="component" value="Unassembled WGS sequence"/>
</dbReference>
<dbReference type="AlphaFoldDB" id="A0ABD3W3V2"/>
<evidence type="ECO:0000313" key="4">
    <source>
        <dbReference type="Proteomes" id="UP001634394"/>
    </source>
</evidence>
<feature type="coiled-coil region" evidence="1">
    <location>
        <begin position="639"/>
        <end position="673"/>
    </location>
</feature>
<evidence type="ECO:0000313" key="3">
    <source>
        <dbReference type="EMBL" id="KAL3868230.1"/>
    </source>
</evidence>
<name>A0ABD3W3V2_SINWO</name>
<dbReference type="EMBL" id="JBJQND010000008">
    <property type="protein sequence ID" value="KAL3868230.1"/>
    <property type="molecule type" value="Genomic_DNA"/>
</dbReference>
<feature type="coiled-coil region" evidence="1">
    <location>
        <begin position="318"/>
        <end position="532"/>
    </location>
</feature>
<gene>
    <name evidence="3" type="ORF">ACJMK2_041061</name>
</gene>
<protein>
    <recommendedName>
        <fullName evidence="5">Coiled-coil domain-containing protein 178</fullName>
    </recommendedName>
</protein>
<keyword evidence="4" id="KW-1185">Reference proteome</keyword>
<evidence type="ECO:0000256" key="1">
    <source>
        <dbReference type="SAM" id="Coils"/>
    </source>
</evidence>
<feature type="region of interest" description="Disordered" evidence="2">
    <location>
        <begin position="924"/>
        <end position="949"/>
    </location>
</feature>
<evidence type="ECO:0000256" key="2">
    <source>
        <dbReference type="SAM" id="MobiDB-lite"/>
    </source>
</evidence>
<feature type="coiled-coil region" evidence="1">
    <location>
        <begin position="723"/>
        <end position="821"/>
    </location>
</feature>